<dbReference type="Proteomes" id="UP000005621">
    <property type="component" value="Unassembled WGS sequence"/>
</dbReference>
<reference evidence="1 2" key="1">
    <citation type="submission" date="2011-07" db="EMBL/GenBank/DDBJ databases">
        <authorList>
            <person name="Harkins D.M."/>
            <person name="Madupu R."/>
            <person name="Durkin A.S."/>
            <person name="Torralba M."/>
            <person name="Methe B."/>
            <person name="Sutton G.G."/>
            <person name="Nelson K.E."/>
        </authorList>
    </citation>
    <scope>NUCLEOTIDE SEQUENCE [LARGE SCALE GENOMIC DNA]</scope>
    <source>
        <strain evidence="1 2">SK313</strain>
    </source>
</reference>
<name>F9Q591_STROR</name>
<dbReference type="PATRIC" id="fig|1035190.4.peg.1918"/>
<organism evidence="1 2">
    <name type="scientific">Streptococcus oralis SK313</name>
    <dbReference type="NCBI Taxonomy" id="1035190"/>
    <lineage>
        <taxon>Bacteria</taxon>
        <taxon>Bacillati</taxon>
        <taxon>Bacillota</taxon>
        <taxon>Bacilli</taxon>
        <taxon>Lactobacillales</taxon>
        <taxon>Streptococcaceae</taxon>
        <taxon>Streptococcus</taxon>
    </lineage>
</organism>
<dbReference type="EMBL" id="AFUU01000005">
    <property type="protein sequence ID" value="EGV00667.1"/>
    <property type="molecule type" value="Genomic_DNA"/>
</dbReference>
<proteinExistence type="predicted"/>
<dbReference type="AlphaFoldDB" id="F9Q591"/>
<sequence>MVNKKWYYKNFNMVSELDISGEFIYNGISIVNNMNSIDSEMPTELFLALYNISVGIERLQKIILVLWEFDEKEPIEEFSERIKIHNHVELNRRIEKAVGKKANFNKQEYQFLELVKNFYSNARYDRFAEVGNSWEYRLIHKFFADNYIGYERLISNSSIIPINDSIRKLIGRVVFKVVNYYYKLVKEGSQKSGTYSYELRNDSKAQKIFLHTENSRGLSSIKIDERIAISEILVYLRNTTDKSSYLKFIEEISPLNFDKMEISRYLSVFLLENRAPQYLIDEIEYIYDKEKLIYAKE</sequence>
<protein>
    <submittedName>
        <fullName evidence="1">Uncharacterized protein</fullName>
    </submittedName>
</protein>
<accession>F9Q591</accession>
<evidence type="ECO:0000313" key="1">
    <source>
        <dbReference type="EMBL" id="EGV00667.1"/>
    </source>
</evidence>
<gene>
    <name evidence="1" type="ORF">HMPREF9950_2012</name>
</gene>
<comment type="caution">
    <text evidence="1">The sequence shown here is derived from an EMBL/GenBank/DDBJ whole genome shotgun (WGS) entry which is preliminary data.</text>
</comment>
<evidence type="ECO:0000313" key="2">
    <source>
        <dbReference type="Proteomes" id="UP000005621"/>
    </source>
</evidence>